<protein>
    <submittedName>
        <fullName evidence="2">Uncharacterized protein</fullName>
    </submittedName>
</protein>
<feature type="transmembrane region" description="Helical" evidence="1">
    <location>
        <begin position="168"/>
        <end position="187"/>
    </location>
</feature>
<dbReference type="RefSeq" id="WP_150042092.1">
    <property type="nucleotide sequence ID" value="NZ_OW485601.1"/>
</dbReference>
<name>A0A5M6ISF6_9PROT</name>
<sequence>MLRARLSGLAGRMRPRLLVMIPLLALLLAAASGGIDRTVDRFVTPLAPEQARQILQRTQLAAGLAYVTVRALGRVVGVASSTTVNANVGALVNGGASIEIGNILRPFEQLLDSFADVLMASLVCVTIQLVLVDVLDSFALPWVLSIGLGVLAAAILTGATRGSGLRRLAQVLIASALLGKLLLPVSLQATEALSQRFLRDRAAQAELTLNATQAELTAAMPRLAEGAARPWYDPRRLTDGLGALSPDRLADSFSRLAASVEHAVEASLTWMAVFVLQTVVFPLTVAGASVWLVRAALRRRRP</sequence>
<accession>A0A5M6ISF6</accession>
<keyword evidence="1" id="KW-0472">Membrane</keyword>
<organism evidence="2 3">
    <name type="scientific">Rhodovastum atsumiense</name>
    <dbReference type="NCBI Taxonomy" id="504468"/>
    <lineage>
        <taxon>Bacteria</taxon>
        <taxon>Pseudomonadati</taxon>
        <taxon>Pseudomonadota</taxon>
        <taxon>Alphaproteobacteria</taxon>
        <taxon>Acetobacterales</taxon>
        <taxon>Acetobacteraceae</taxon>
        <taxon>Rhodovastum</taxon>
    </lineage>
</organism>
<keyword evidence="3" id="KW-1185">Reference proteome</keyword>
<comment type="caution">
    <text evidence="2">The sequence shown here is derived from an EMBL/GenBank/DDBJ whole genome shotgun (WGS) entry which is preliminary data.</text>
</comment>
<dbReference type="AlphaFoldDB" id="A0A5M6ISF6"/>
<reference evidence="2 3" key="1">
    <citation type="submission" date="2019-09" db="EMBL/GenBank/DDBJ databases">
        <title>Genome sequence of Rhodovastum atsumiense, a diverse member of the Acetobacteraceae family of non-sulfur purple photosynthetic bacteria.</title>
        <authorList>
            <person name="Meyer T."/>
            <person name="Kyndt J."/>
        </authorList>
    </citation>
    <scope>NUCLEOTIDE SEQUENCE [LARGE SCALE GENOMIC DNA]</scope>
    <source>
        <strain evidence="2 3">DSM 21279</strain>
    </source>
</reference>
<gene>
    <name evidence="2" type="ORF">F1189_17200</name>
</gene>
<feature type="transmembrane region" description="Helical" evidence="1">
    <location>
        <begin position="268"/>
        <end position="293"/>
    </location>
</feature>
<keyword evidence="1" id="KW-1133">Transmembrane helix</keyword>
<evidence type="ECO:0000256" key="1">
    <source>
        <dbReference type="SAM" id="Phobius"/>
    </source>
</evidence>
<feature type="transmembrane region" description="Helical" evidence="1">
    <location>
        <begin position="138"/>
        <end position="156"/>
    </location>
</feature>
<dbReference type="EMBL" id="VWPK01000027">
    <property type="protein sequence ID" value="KAA5610817.1"/>
    <property type="molecule type" value="Genomic_DNA"/>
</dbReference>
<proteinExistence type="predicted"/>
<evidence type="ECO:0000313" key="3">
    <source>
        <dbReference type="Proteomes" id="UP000325255"/>
    </source>
</evidence>
<dbReference type="Proteomes" id="UP000325255">
    <property type="component" value="Unassembled WGS sequence"/>
</dbReference>
<evidence type="ECO:0000313" key="2">
    <source>
        <dbReference type="EMBL" id="KAA5610817.1"/>
    </source>
</evidence>
<keyword evidence="1" id="KW-0812">Transmembrane</keyword>